<dbReference type="InterPro" id="IPR028345">
    <property type="entry name" value="Antibiotic_NAT-like"/>
</dbReference>
<sequence>MQTDKILTDVESSIRELIDIAEAEPGQIMVLGGSTSEIQGKKIGSATDLKLGEKIIKRIIKIVKEKNIYLAVQGCEHINRSLVIERECQQKYSFPEVNVIPHRNAGGAFSAAAFELFQSPVTVESIEADLGIDIGDAMIAMHLKNVAVPVRLSLKEIGKAHLTAAKTRLKMVGGVRARYRNY</sequence>
<dbReference type="Gene3D" id="3.40.50.10360">
    <property type="entry name" value="Hypothetical protein TT1679"/>
    <property type="match status" value="1"/>
</dbReference>
<dbReference type="Pfam" id="PF04260">
    <property type="entry name" value="DUF436"/>
    <property type="match status" value="1"/>
</dbReference>
<evidence type="ECO:0000256" key="1">
    <source>
        <dbReference type="HAMAP-Rule" id="MF_00800"/>
    </source>
</evidence>
<evidence type="ECO:0000313" key="2">
    <source>
        <dbReference type="EMBL" id="MCC3145887.1"/>
    </source>
</evidence>
<reference evidence="2 3" key="1">
    <citation type="submission" date="2021-10" db="EMBL/GenBank/DDBJ databases">
        <authorList>
            <person name="Grouzdev D.S."/>
            <person name="Pantiukh K.S."/>
            <person name="Krutkina M.S."/>
        </authorList>
    </citation>
    <scope>NUCLEOTIDE SEQUENCE [LARGE SCALE GENOMIC DNA]</scope>
    <source>
        <strain evidence="2 3">Z-7514</strain>
    </source>
</reference>
<evidence type="ECO:0000313" key="3">
    <source>
        <dbReference type="Proteomes" id="UP001199296"/>
    </source>
</evidence>
<protein>
    <recommendedName>
        <fullName evidence="1">UPF0340 protein LJ207_11230</fullName>
    </recommendedName>
</protein>
<organism evidence="2 3">
    <name type="scientific">Halanaerobium polyolivorans</name>
    <dbReference type="NCBI Taxonomy" id="2886943"/>
    <lineage>
        <taxon>Bacteria</taxon>
        <taxon>Bacillati</taxon>
        <taxon>Bacillota</taxon>
        <taxon>Clostridia</taxon>
        <taxon>Halanaerobiales</taxon>
        <taxon>Halanaerobiaceae</taxon>
        <taxon>Halanaerobium</taxon>
    </lineage>
</organism>
<dbReference type="Proteomes" id="UP001199296">
    <property type="component" value="Unassembled WGS sequence"/>
</dbReference>
<dbReference type="SUPFAM" id="SSF110710">
    <property type="entry name" value="TTHA0583/YokD-like"/>
    <property type="match status" value="1"/>
</dbReference>
<gene>
    <name evidence="2" type="ORF">LJ207_11230</name>
</gene>
<comment type="similarity">
    <text evidence="1">Belongs to the UPF0340 family.</text>
</comment>
<proteinExistence type="inferred from homology"/>
<dbReference type="NCBIfam" id="TIGR01440">
    <property type="entry name" value="TIGR01440 family protein"/>
    <property type="match status" value="1"/>
</dbReference>
<dbReference type="PIRSF" id="PIRSF007510">
    <property type="entry name" value="UCP007510"/>
    <property type="match status" value="1"/>
</dbReference>
<accession>A0AAW4X289</accession>
<dbReference type="EMBL" id="JAJFAT010000020">
    <property type="protein sequence ID" value="MCC3145887.1"/>
    <property type="molecule type" value="Genomic_DNA"/>
</dbReference>
<dbReference type="InterPro" id="IPR006340">
    <property type="entry name" value="DUF436"/>
</dbReference>
<dbReference type="RefSeq" id="WP_229346586.1">
    <property type="nucleotide sequence ID" value="NZ_JAJFAT010000020.1"/>
</dbReference>
<comment type="caution">
    <text evidence="2">The sequence shown here is derived from an EMBL/GenBank/DDBJ whole genome shotgun (WGS) entry which is preliminary data.</text>
</comment>
<name>A0AAW4X289_9FIRM</name>
<keyword evidence="3" id="KW-1185">Reference proteome</keyword>
<dbReference type="AlphaFoldDB" id="A0AAW4X289"/>
<dbReference type="HAMAP" id="MF_00800">
    <property type="entry name" value="UPF0340"/>
    <property type="match status" value="1"/>
</dbReference>